<dbReference type="EMBL" id="ML994067">
    <property type="protein sequence ID" value="KAF2199578.1"/>
    <property type="molecule type" value="Genomic_DNA"/>
</dbReference>
<proteinExistence type="predicted"/>
<keyword evidence="2" id="KW-1185">Reference proteome</keyword>
<gene>
    <name evidence="1" type="ORF">GQ43DRAFT_111652</name>
</gene>
<organism evidence="1 2">
    <name type="scientific">Delitschia confertaspora ATCC 74209</name>
    <dbReference type="NCBI Taxonomy" id="1513339"/>
    <lineage>
        <taxon>Eukaryota</taxon>
        <taxon>Fungi</taxon>
        <taxon>Dikarya</taxon>
        <taxon>Ascomycota</taxon>
        <taxon>Pezizomycotina</taxon>
        <taxon>Dothideomycetes</taxon>
        <taxon>Pleosporomycetidae</taxon>
        <taxon>Pleosporales</taxon>
        <taxon>Delitschiaceae</taxon>
        <taxon>Delitschia</taxon>
    </lineage>
</organism>
<name>A0A9P4JHM1_9PLEO</name>
<protein>
    <submittedName>
        <fullName evidence="1">Uncharacterized protein</fullName>
    </submittedName>
</protein>
<dbReference type="Proteomes" id="UP000799536">
    <property type="component" value="Unassembled WGS sequence"/>
</dbReference>
<evidence type="ECO:0000313" key="2">
    <source>
        <dbReference type="Proteomes" id="UP000799536"/>
    </source>
</evidence>
<dbReference type="AlphaFoldDB" id="A0A9P4JHM1"/>
<accession>A0A9P4JHM1</accession>
<dbReference type="OrthoDB" id="3789257at2759"/>
<evidence type="ECO:0000313" key="1">
    <source>
        <dbReference type="EMBL" id="KAF2199578.1"/>
    </source>
</evidence>
<reference evidence="1" key="1">
    <citation type="journal article" date="2020" name="Stud. Mycol.">
        <title>101 Dothideomycetes genomes: a test case for predicting lifestyles and emergence of pathogens.</title>
        <authorList>
            <person name="Haridas S."/>
            <person name="Albert R."/>
            <person name="Binder M."/>
            <person name="Bloem J."/>
            <person name="Labutti K."/>
            <person name="Salamov A."/>
            <person name="Andreopoulos B."/>
            <person name="Baker S."/>
            <person name="Barry K."/>
            <person name="Bills G."/>
            <person name="Bluhm B."/>
            <person name="Cannon C."/>
            <person name="Castanera R."/>
            <person name="Culley D."/>
            <person name="Daum C."/>
            <person name="Ezra D."/>
            <person name="Gonzalez J."/>
            <person name="Henrissat B."/>
            <person name="Kuo A."/>
            <person name="Liang C."/>
            <person name="Lipzen A."/>
            <person name="Lutzoni F."/>
            <person name="Magnuson J."/>
            <person name="Mondo S."/>
            <person name="Nolan M."/>
            <person name="Ohm R."/>
            <person name="Pangilinan J."/>
            <person name="Park H.-J."/>
            <person name="Ramirez L."/>
            <person name="Alfaro M."/>
            <person name="Sun H."/>
            <person name="Tritt A."/>
            <person name="Yoshinaga Y."/>
            <person name="Zwiers L.-H."/>
            <person name="Turgeon B."/>
            <person name="Goodwin S."/>
            <person name="Spatafora J."/>
            <person name="Crous P."/>
            <person name="Grigoriev I."/>
        </authorList>
    </citation>
    <scope>NUCLEOTIDE SEQUENCE</scope>
    <source>
        <strain evidence="1">ATCC 74209</strain>
    </source>
</reference>
<comment type="caution">
    <text evidence="1">The sequence shown here is derived from an EMBL/GenBank/DDBJ whole genome shotgun (WGS) entry which is preliminary data.</text>
</comment>
<sequence>MSKPLTSRELISLIEAKRKSFSEEYVPLLDVQLEILREYLAFIALDRNSIQRNHLKKRSHIILNQIWRCNQEIFVLCALTTNRTRLGSIKETDYISLLLNWWSSVDHPNGLKEIVKRHPDIFTLASPASIPDKQTTTVNELLPHLSQKRQLSSLEDDKQQAKRHRTFEIPSTQRAEAIFGMVILFMQIEG</sequence>